<dbReference type="Gene3D" id="3.30.530.20">
    <property type="match status" value="1"/>
</dbReference>
<keyword evidence="2" id="KW-1185">Reference proteome</keyword>
<dbReference type="RefSeq" id="WP_110986805.1">
    <property type="nucleotide sequence ID" value="NZ_CAWNWM010000008.1"/>
</dbReference>
<proteinExistence type="predicted"/>
<name>A0A2W1JH61_9CYAN</name>
<evidence type="ECO:0000313" key="2">
    <source>
        <dbReference type="Proteomes" id="UP000248857"/>
    </source>
</evidence>
<protein>
    <recommendedName>
        <fullName evidence="3">Coenzyme Q-binding protein COQ10 START domain-containing protein</fullName>
    </recommendedName>
</protein>
<reference evidence="1 2" key="1">
    <citation type="journal article" date="2018" name="Sci. Rep.">
        <title>A novel species of the marine cyanobacterium Acaryochloris with a unique pigment content and lifestyle.</title>
        <authorList>
            <person name="Partensky F."/>
            <person name="Six C."/>
            <person name="Ratin M."/>
            <person name="Garczarek L."/>
            <person name="Vaulot D."/>
            <person name="Probert I."/>
            <person name="Calteau A."/>
            <person name="Gourvil P."/>
            <person name="Marie D."/>
            <person name="Grebert T."/>
            <person name="Bouchier C."/>
            <person name="Le Panse S."/>
            <person name="Gachenot M."/>
            <person name="Rodriguez F."/>
            <person name="Garrido J.L."/>
        </authorList>
    </citation>
    <scope>NUCLEOTIDE SEQUENCE [LARGE SCALE GENOMIC DNA]</scope>
    <source>
        <strain evidence="1 2">RCC1774</strain>
    </source>
</reference>
<dbReference type="AlphaFoldDB" id="A0A2W1JH61"/>
<gene>
    <name evidence="1" type="ORF">C1752_03372</name>
</gene>
<dbReference type="OrthoDB" id="5402478at2"/>
<evidence type="ECO:0000313" key="1">
    <source>
        <dbReference type="EMBL" id="PZD72858.1"/>
    </source>
</evidence>
<dbReference type="SUPFAM" id="SSF55961">
    <property type="entry name" value="Bet v1-like"/>
    <property type="match status" value="1"/>
</dbReference>
<sequence>MVQYRFVTQWFFHAPIEQVWERIIDSEHWYQWIQDFRGVTVKTHPVSSEKVFEINYRGDLPYSFNFTLMPILIDAPHRMELKASGELEGTGCWILVEEDDGTAVTYIWNVGVSNPMFSLLTRLPWVKALTENNHNATMARAEVALRQLLKEH</sequence>
<accession>A0A2W1JH61</accession>
<dbReference type="InterPro" id="IPR023393">
    <property type="entry name" value="START-like_dom_sf"/>
</dbReference>
<dbReference type="EMBL" id="PQWO01000008">
    <property type="protein sequence ID" value="PZD72858.1"/>
    <property type="molecule type" value="Genomic_DNA"/>
</dbReference>
<dbReference type="Proteomes" id="UP000248857">
    <property type="component" value="Unassembled WGS sequence"/>
</dbReference>
<comment type="caution">
    <text evidence="1">The sequence shown here is derived from an EMBL/GenBank/DDBJ whole genome shotgun (WGS) entry which is preliminary data.</text>
</comment>
<organism evidence="1 2">
    <name type="scientific">Acaryochloris thomasi RCC1774</name>
    <dbReference type="NCBI Taxonomy" id="1764569"/>
    <lineage>
        <taxon>Bacteria</taxon>
        <taxon>Bacillati</taxon>
        <taxon>Cyanobacteriota</taxon>
        <taxon>Cyanophyceae</taxon>
        <taxon>Acaryochloridales</taxon>
        <taxon>Acaryochloridaceae</taxon>
        <taxon>Acaryochloris</taxon>
        <taxon>Acaryochloris thomasi</taxon>
    </lineage>
</organism>
<evidence type="ECO:0008006" key="3">
    <source>
        <dbReference type="Google" id="ProtNLM"/>
    </source>
</evidence>